<keyword evidence="2" id="KW-0378">Hydrolase</keyword>
<keyword evidence="2" id="KW-0121">Carboxypeptidase</keyword>
<dbReference type="FunFam" id="3.40.50.12670:FF:000008">
    <property type="entry name" value="Carboxypeptidase"/>
    <property type="match status" value="1"/>
</dbReference>
<dbReference type="PRINTS" id="PR00724">
    <property type="entry name" value="CRBOXYPTASEC"/>
</dbReference>
<evidence type="ECO:0000256" key="2">
    <source>
        <dbReference type="RuleBase" id="RU361156"/>
    </source>
</evidence>
<dbReference type="Gene3D" id="3.40.50.12670">
    <property type="match status" value="1"/>
</dbReference>
<reference evidence="4" key="1">
    <citation type="submission" date="2023-04" db="EMBL/GenBank/DDBJ databases">
        <title>Phytophthora fragariaefolia NBRC 109709.</title>
        <authorList>
            <person name="Ichikawa N."/>
            <person name="Sato H."/>
            <person name="Tonouchi N."/>
        </authorList>
    </citation>
    <scope>NUCLEOTIDE SEQUENCE</scope>
    <source>
        <strain evidence="4">NBRC 109709</strain>
    </source>
</reference>
<dbReference type="InterPro" id="IPR001563">
    <property type="entry name" value="Peptidase_S10"/>
</dbReference>
<keyword evidence="5" id="KW-1185">Reference proteome</keyword>
<protein>
    <recommendedName>
        <fullName evidence="2">Carboxypeptidase</fullName>
        <ecNumber evidence="2">3.4.16.-</ecNumber>
    </recommendedName>
</protein>
<evidence type="ECO:0000256" key="1">
    <source>
        <dbReference type="ARBA" id="ARBA00009431"/>
    </source>
</evidence>
<dbReference type="PROSITE" id="PS00131">
    <property type="entry name" value="CARBOXYPEPT_SER_SER"/>
    <property type="match status" value="1"/>
</dbReference>
<evidence type="ECO:0000313" key="5">
    <source>
        <dbReference type="Proteomes" id="UP001165121"/>
    </source>
</evidence>
<name>A0A9W6X8Y0_9STRA</name>
<dbReference type="Proteomes" id="UP001165121">
    <property type="component" value="Unassembled WGS sequence"/>
</dbReference>
<evidence type="ECO:0000256" key="3">
    <source>
        <dbReference type="SAM" id="MobiDB-lite"/>
    </source>
</evidence>
<accession>A0A9W6X8Y0</accession>
<dbReference type="SUPFAM" id="SSF53474">
    <property type="entry name" value="alpha/beta-Hydrolases"/>
    <property type="match status" value="1"/>
</dbReference>
<dbReference type="GO" id="GO:0006508">
    <property type="term" value="P:proteolysis"/>
    <property type="evidence" value="ECO:0007669"/>
    <property type="project" value="UniProtKB-KW"/>
</dbReference>
<dbReference type="EC" id="3.4.16.-" evidence="2"/>
<dbReference type="PANTHER" id="PTHR11802">
    <property type="entry name" value="SERINE PROTEASE FAMILY S10 SERINE CARBOXYPEPTIDASE"/>
    <property type="match status" value="1"/>
</dbReference>
<feature type="compositionally biased region" description="Polar residues" evidence="3">
    <location>
        <begin position="1"/>
        <end position="15"/>
    </location>
</feature>
<comment type="caution">
    <text evidence="4">The sequence shown here is derived from an EMBL/GenBank/DDBJ whole genome shotgun (WGS) entry which is preliminary data.</text>
</comment>
<dbReference type="AlphaFoldDB" id="A0A9W6X8Y0"/>
<organism evidence="4 5">
    <name type="scientific">Phytophthora fragariaefolia</name>
    <dbReference type="NCBI Taxonomy" id="1490495"/>
    <lineage>
        <taxon>Eukaryota</taxon>
        <taxon>Sar</taxon>
        <taxon>Stramenopiles</taxon>
        <taxon>Oomycota</taxon>
        <taxon>Peronosporomycetes</taxon>
        <taxon>Peronosporales</taxon>
        <taxon>Peronosporaceae</taxon>
        <taxon>Phytophthora</taxon>
    </lineage>
</organism>
<dbReference type="InterPro" id="IPR029058">
    <property type="entry name" value="AB_hydrolase_fold"/>
</dbReference>
<dbReference type="PANTHER" id="PTHR11802:SF201">
    <property type="entry name" value="CARBOXYPEPTIDASE"/>
    <property type="match status" value="1"/>
</dbReference>
<dbReference type="InterPro" id="IPR018202">
    <property type="entry name" value="Ser_caboxypep_ser_AS"/>
</dbReference>
<keyword evidence="2" id="KW-0645">Protease</keyword>
<dbReference type="OrthoDB" id="443318at2759"/>
<gene>
    <name evidence="4" type="ORF">Pfra01_000850800</name>
</gene>
<dbReference type="Pfam" id="PF00450">
    <property type="entry name" value="Peptidase_S10"/>
    <property type="match status" value="1"/>
</dbReference>
<feature type="region of interest" description="Disordered" evidence="3">
    <location>
        <begin position="1"/>
        <end position="34"/>
    </location>
</feature>
<dbReference type="GO" id="GO:0004185">
    <property type="term" value="F:serine-type carboxypeptidase activity"/>
    <property type="evidence" value="ECO:0007669"/>
    <property type="project" value="UniProtKB-UniRule"/>
</dbReference>
<comment type="similarity">
    <text evidence="1 2">Belongs to the peptidase S10 family.</text>
</comment>
<evidence type="ECO:0000313" key="4">
    <source>
        <dbReference type="EMBL" id="GMF33831.1"/>
    </source>
</evidence>
<proteinExistence type="inferred from homology"/>
<dbReference type="Gene3D" id="3.40.50.1820">
    <property type="entry name" value="alpha/beta hydrolase"/>
    <property type="match status" value="1"/>
</dbReference>
<dbReference type="EMBL" id="BSXT01000768">
    <property type="protein sequence ID" value="GMF33831.1"/>
    <property type="molecule type" value="Genomic_DNA"/>
</dbReference>
<sequence>MVTLQRSLQTENLIRTTERKAEPTVMEDSADAEAPELPGAPFPGSADEILALAGKPADYAARLFSGYLPLNNGGHAFYFLAESQSPTPQTDPVLLWLNGGPGSSSLAGCFSENGPLLVNEDGKTLRVNEFAWNLRANLLCVESPVGVGFSYNSSGVYEADDLSQAQDLYDALQKFFGKFPWLRENDFVVSGESYGGIYVPTTALAIVKGNAATADKANRINLKKFVVGNGVNEYMGLSTVMFAYYHGLMSTELYQKYQASCPGLHEFEKGPLMAPGMSDTISPECTSATMDMFTTLVYDRINAYDVYSSCAGSPKEDIQRLAKEILTPSTPGKMPHPIGNTMDLCLDTKHLESYFNLAEVRDALHANPALAHWSGDALTTATMKTLGSILGVGHSMLQHTQMLKYTPTLNTEVTPLWRELLESGVKGVIYHGDADMICNAIGGLWAVESLGLPRLAPRAAWTYADKDSKQTGGFVEAFKGMSYVTVKGAGHLVPLTQPAEAKQMLDMFVLNDLDYN</sequence>